<dbReference type="HAMAP" id="MF_01241">
    <property type="entry name" value="GlcN6P_deamin"/>
    <property type="match status" value="1"/>
</dbReference>
<dbReference type="PANTHER" id="PTHR11280:SF5">
    <property type="entry name" value="GLUCOSAMINE-6-PHOSPHATE ISOMERASE"/>
    <property type="match status" value="1"/>
</dbReference>
<dbReference type="GO" id="GO:0006043">
    <property type="term" value="P:glucosamine catabolic process"/>
    <property type="evidence" value="ECO:0007669"/>
    <property type="project" value="TreeGrafter"/>
</dbReference>
<dbReference type="GO" id="GO:0006046">
    <property type="term" value="P:N-acetylglucosamine catabolic process"/>
    <property type="evidence" value="ECO:0007669"/>
    <property type="project" value="UniProtKB-UniRule"/>
</dbReference>
<dbReference type="RefSeq" id="WP_090441564.1">
    <property type="nucleotide sequence ID" value="NZ_FOHU01000004.1"/>
</dbReference>
<evidence type="ECO:0000256" key="1">
    <source>
        <dbReference type="ARBA" id="ARBA00000644"/>
    </source>
</evidence>
<dbReference type="PROSITE" id="PS01161">
    <property type="entry name" value="GLC_GALNAC_ISOMERASE"/>
    <property type="match status" value="1"/>
</dbReference>
<comment type="caution">
    <text evidence="4">Lacks conserved residue(s) required for the propagation of feature annotation.</text>
</comment>
<dbReference type="GO" id="GO:0004342">
    <property type="term" value="F:glucosamine-6-phosphate deaminase activity"/>
    <property type="evidence" value="ECO:0007669"/>
    <property type="project" value="UniProtKB-UniRule"/>
</dbReference>
<name>A0A1I0BZ69_9FIRM</name>
<reference evidence="6 7" key="1">
    <citation type="submission" date="2016-10" db="EMBL/GenBank/DDBJ databases">
        <authorList>
            <person name="de Groot N.N."/>
        </authorList>
    </citation>
    <scope>NUCLEOTIDE SEQUENCE [LARGE SCALE GENOMIC DNA]</scope>
    <source>
        <strain evidence="6 7">DSM 18979</strain>
    </source>
</reference>
<dbReference type="STRING" id="426128.SAMN05660297_01468"/>
<accession>A0A1I0BZ69</accession>
<evidence type="ECO:0000313" key="7">
    <source>
        <dbReference type="Proteomes" id="UP000199568"/>
    </source>
</evidence>
<protein>
    <recommendedName>
        <fullName evidence="4">Glucosamine-6-phosphate deaminase</fullName>
        <ecNumber evidence="4">3.5.99.6</ecNumber>
    </recommendedName>
    <alternativeName>
        <fullName evidence="4">GlcN6P deaminase</fullName>
        <shortName evidence="4">GNPDA</shortName>
    </alternativeName>
    <alternativeName>
        <fullName evidence="4">Glucosamine-6-phosphate isomerase</fullName>
    </alternativeName>
</protein>
<organism evidence="6 7">
    <name type="scientific">Natronincola peptidivorans</name>
    <dbReference type="NCBI Taxonomy" id="426128"/>
    <lineage>
        <taxon>Bacteria</taxon>
        <taxon>Bacillati</taxon>
        <taxon>Bacillota</taxon>
        <taxon>Clostridia</taxon>
        <taxon>Peptostreptococcales</taxon>
        <taxon>Natronincolaceae</taxon>
        <taxon>Natronincola</taxon>
    </lineage>
</organism>
<dbReference type="InterPro" id="IPR004547">
    <property type="entry name" value="Glucosamine6P_isomerase"/>
</dbReference>
<dbReference type="EC" id="3.5.99.6" evidence="4"/>
<feature type="active site" description="Proton acceptor; for enolization step" evidence="4">
    <location>
        <position position="67"/>
    </location>
</feature>
<dbReference type="InterPro" id="IPR006148">
    <property type="entry name" value="Glc/Gal-6P_isomerase"/>
</dbReference>
<dbReference type="Gene3D" id="3.40.50.1360">
    <property type="match status" value="1"/>
</dbReference>
<dbReference type="GO" id="GO:0042802">
    <property type="term" value="F:identical protein binding"/>
    <property type="evidence" value="ECO:0007669"/>
    <property type="project" value="TreeGrafter"/>
</dbReference>
<dbReference type="FunFam" id="3.40.50.1360:FF:000003">
    <property type="entry name" value="Glucosamine-6-phosphate deaminase"/>
    <property type="match status" value="1"/>
</dbReference>
<dbReference type="Pfam" id="PF01182">
    <property type="entry name" value="Glucosamine_iso"/>
    <property type="match status" value="1"/>
</dbReference>
<comment type="similarity">
    <text evidence="4">Belongs to the glucosamine/galactosamine-6-phosphate isomerase family. NagB subfamily.</text>
</comment>
<dbReference type="AlphaFoldDB" id="A0A1I0BZ69"/>
<evidence type="ECO:0000256" key="2">
    <source>
        <dbReference type="ARBA" id="ARBA00022801"/>
    </source>
</evidence>
<dbReference type="GO" id="GO:0005975">
    <property type="term" value="P:carbohydrate metabolic process"/>
    <property type="evidence" value="ECO:0007669"/>
    <property type="project" value="InterPro"/>
</dbReference>
<feature type="domain" description="Glucosamine/galactosamine-6-phosphate isomerase" evidence="5">
    <location>
        <begin position="12"/>
        <end position="224"/>
    </location>
</feature>
<evidence type="ECO:0000256" key="3">
    <source>
        <dbReference type="ARBA" id="ARBA00023277"/>
    </source>
</evidence>
<comment type="catalytic activity">
    <reaction evidence="1 4">
        <text>alpha-D-glucosamine 6-phosphate + H2O = beta-D-fructose 6-phosphate + NH4(+)</text>
        <dbReference type="Rhea" id="RHEA:12172"/>
        <dbReference type="ChEBI" id="CHEBI:15377"/>
        <dbReference type="ChEBI" id="CHEBI:28938"/>
        <dbReference type="ChEBI" id="CHEBI:57634"/>
        <dbReference type="ChEBI" id="CHEBI:75989"/>
        <dbReference type="EC" id="3.5.99.6"/>
    </reaction>
</comment>
<feature type="active site" description="Proton acceptor; for ring-opening step" evidence="4">
    <location>
        <position position="138"/>
    </location>
</feature>
<dbReference type="OrthoDB" id="9791139at2"/>
<dbReference type="Proteomes" id="UP000199568">
    <property type="component" value="Unassembled WGS sequence"/>
</dbReference>
<feature type="active site" description="For ring-opening step" evidence="4">
    <location>
        <position position="143"/>
    </location>
</feature>
<dbReference type="NCBIfam" id="TIGR00502">
    <property type="entry name" value="nagB"/>
    <property type="match status" value="1"/>
</dbReference>
<keyword evidence="2 4" id="KW-0378">Hydrolase</keyword>
<dbReference type="UniPathway" id="UPA00629">
    <property type="reaction ID" value="UER00684"/>
</dbReference>
<comment type="function">
    <text evidence="4">Catalyzes the reversible isomerization-deamination of glucosamine 6-phosphate (GlcN6P) to form fructose 6-phosphate (Fru6P) and ammonium ion.</text>
</comment>
<dbReference type="GO" id="GO:0019262">
    <property type="term" value="P:N-acetylneuraminate catabolic process"/>
    <property type="evidence" value="ECO:0007669"/>
    <property type="project" value="UniProtKB-UniRule"/>
</dbReference>
<evidence type="ECO:0000313" key="6">
    <source>
        <dbReference type="EMBL" id="SET11856.1"/>
    </source>
</evidence>
<dbReference type="InterPro" id="IPR018321">
    <property type="entry name" value="Glucosamine6P_isomerase_CS"/>
</dbReference>
<feature type="active site" description="For ring-opening step" evidence="4">
    <location>
        <position position="136"/>
    </location>
</feature>
<dbReference type="EMBL" id="FOHU01000004">
    <property type="protein sequence ID" value="SET11856.1"/>
    <property type="molecule type" value="Genomic_DNA"/>
</dbReference>
<sequence length="241" mass="26636">MQLQVVKDYDALSKKAAHILASQIILKPKSILGLATGSTPIGTYRELINMHKEGMINFSEVVTFNLDEYYGLDVQDQQSYHYFMNQHFFNDIDIVKENIYIPNGKAVDVDAECQRYEKSIKEAGGIDLQLLGIGQNGHIGFNEPDVKFEASTHLVNLDLDTIKANARFFDSIDEVPDQAISMGVKTILSSKKILLLASGKNKAEAIYKMVKGKITPKLPASVLQLHPDVVVIADEAAAALL</sequence>
<keyword evidence="7" id="KW-1185">Reference proteome</keyword>
<dbReference type="NCBIfam" id="NF001684">
    <property type="entry name" value="PRK00443.1-4"/>
    <property type="match status" value="1"/>
</dbReference>
<dbReference type="GO" id="GO:0005737">
    <property type="term" value="C:cytoplasm"/>
    <property type="evidence" value="ECO:0007669"/>
    <property type="project" value="TreeGrafter"/>
</dbReference>
<dbReference type="SUPFAM" id="SSF100950">
    <property type="entry name" value="NagB/RpiA/CoA transferase-like"/>
    <property type="match status" value="1"/>
</dbReference>
<dbReference type="InterPro" id="IPR037171">
    <property type="entry name" value="NagB/RpiA_transferase-like"/>
</dbReference>
<dbReference type="PANTHER" id="PTHR11280">
    <property type="entry name" value="GLUCOSAMINE-6-PHOSPHATE ISOMERASE"/>
    <property type="match status" value="1"/>
</dbReference>
<proteinExistence type="inferred from homology"/>
<dbReference type="CDD" id="cd01399">
    <property type="entry name" value="GlcN6P_deaminase"/>
    <property type="match status" value="1"/>
</dbReference>
<keyword evidence="3 4" id="KW-0119">Carbohydrate metabolism</keyword>
<evidence type="ECO:0000259" key="5">
    <source>
        <dbReference type="Pfam" id="PF01182"/>
    </source>
</evidence>
<gene>
    <name evidence="4" type="primary">nagB</name>
    <name evidence="6" type="ORF">SAMN05660297_01468</name>
</gene>
<comment type="pathway">
    <text evidence="4">Amino-sugar metabolism; N-acetylneuraminate degradation; D-fructose 6-phosphate from N-acetylneuraminate: step 5/5.</text>
</comment>
<evidence type="ECO:0000256" key="4">
    <source>
        <dbReference type="HAMAP-Rule" id="MF_01241"/>
    </source>
</evidence>